<evidence type="ECO:0000259" key="2">
    <source>
        <dbReference type="Pfam" id="PF14111"/>
    </source>
</evidence>
<feature type="compositionally biased region" description="Polar residues" evidence="1">
    <location>
        <begin position="283"/>
        <end position="310"/>
    </location>
</feature>
<dbReference type="InterPro" id="IPR040256">
    <property type="entry name" value="At4g02000-like"/>
</dbReference>
<feature type="domain" description="DUF4283" evidence="2">
    <location>
        <begin position="64"/>
        <end position="144"/>
    </location>
</feature>
<sequence>MASSTHDFPPLPGSSVLGTPAGLSYAENVSAPVIKTPSFPVSFHSPGQKLSFNSGDLVEGKAIWTTALIGYSLGPRPYYERLLKAMQKLWPLKGSMSLLSLADGFFLLKFTSSEDLESILSGGLWFILGKPFILQRWSPKFKPKRDEAAPIPIWIKIVDFPLALWTPTGVSRIASFIGIPISVDSLTANRSRLTFARVCVLISKDSALPDEIPLEIDGEDMVLKVLYDWKPDRCEGCGSLIHPFSLCPKNPNPQTVLPPKPTKTRGRSSSRARTSRPHHSKSKAPSPNHTHNVPQSNLPMLSSHPRTSSPVKLVPPKSTQINSPSKTTPIPNLNIPIEEISSSEILIIPRPSQGPNIPLLNKFATLQTDECSTSNSLEPSSETENVNSKPVEDPPDLRNQMMMQPQTRSSVQTGKSPNKSKPPKGKSVKKAKGSSS</sequence>
<feature type="region of interest" description="Disordered" evidence="1">
    <location>
        <begin position="250"/>
        <end position="333"/>
    </location>
</feature>
<feature type="compositionally biased region" description="Polar residues" evidence="1">
    <location>
        <begin position="370"/>
        <end position="388"/>
    </location>
</feature>
<evidence type="ECO:0000313" key="4">
    <source>
        <dbReference type="Proteomes" id="UP000829196"/>
    </source>
</evidence>
<accession>A0A8T3BVA3</accession>
<dbReference type="PANTHER" id="PTHR31286:SF180">
    <property type="entry name" value="OS10G0362600 PROTEIN"/>
    <property type="match status" value="1"/>
</dbReference>
<proteinExistence type="predicted"/>
<comment type="caution">
    <text evidence="3">The sequence shown here is derived from an EMBL/GenBank/DDBJ whole genome shotgun (WGS) entry which is preliminary data.</text>
</comment>
<feature type="compositionally biased region" description="Polar residues" evidence="1">
    <location>
        <begin position="401"/>
        <end position="413"/>
    </location>
</feature>
<reference evidence="3" key="1">
    <citation type="journal article" date="2022" name="Front. Genet.">
        <title>Chromosome-Scale Assembly of the Dendrobium nobile Genome Provides Insights Into the Molecular Mechanism of the Biosynthesis of the Medicinal Active Ingredient of Dendrobium.</title>
        <authorList>
            <person name="Xu Q."/>
            <person name="Niu S.-C."/>
            <person name="Li K.-L."/>
            <person name="Zheng P.-J."/>
            <person name="Zhang X.-J."/>
            <person name="Jia Y."/>
            <person name="Liu Y."/>
            <person name="Niu Y.-X."/>
            <person name="Yu L.-H."/>
            <person name="Chen D.-F."/>
            <person name="Zhang G.-Q."/>
        </authorList>
    </citation>
    <scope>NUCLEOTIDE SEQUENCE</scope>
    <source>
        <tissue evidence="3">Leaf</tissue>
    </source>
</reference>
<gene>
    <name evidence="3" type="ORF">KFK09_007022</name>
</gene>
<keyword evidence="4" id="KW-1185">Reference proteome</keyword>
<dbReference type="AlphaFoldDB" id="A0A8T3BVA3"/>
<evidence type="ECO:0000313" key="3">
    <source>
        <dbReference type="EMBL" id="KAI0519571.1"/>
    </source>
</evidence>
<dbReference type="Pfam" id="PF14111">
    <property type="entry name" value="DUF4283"/>
    <property type="match status" value="1"/>
</dbReference>
<feature type="compositionally biased region" description="Basic residues" evidence="1">
    <location>
        <begin position="262"/>
        <end position="282"/>
    </location>
</feature>
<feature type="compositionally biased region" description="Basic residues" evidence="1">
    <location>
        <begin position="421"/>
        <end position="436"/>
    </location>
</feature>
<dbReference type="InterPro" id="IPR025558">
    <property type="entry name" value="DUF4283"/>
</dbReference>
<dbReference type="OrthoDB" id="851886at2759"/>
<feature type="compositionally biased region" description="Polar residues" evidence="1">
    <location>
        <begin position="317"/>
        <end position="328"/>
    </location>
</feature>
<dbReference type="Proteomes" id="UP000829196">
    <property type="component" value="Unassembled WGS sequence"/>
</dbReference>
<protein>
    <recommendedName>
        <fullName evidence="2">DUF4283 domain-containing protein</fullName>
    </recommendedName>
</protein>
<dbReference type="PANTHER" id="PTHR31286">
    <property type="entry name" value="GLYCINE-RICH CELL WALL STRUCTURAL PROTEIN 1.8-LIKE"/>
    <property type="match status" value="1"/>
</dbReference>
<evidence type="ECO:0000256" key="1">
    <source>
        <dbReference type="SAM" id="MobiDB-lite"/>
    </source>
</evidence>
<organism evidence="3 4">
    <name type="scientific">Dendrobium nobile</name>
    <name type="common">Orchid</name>
    <dbReference type="NCBI Taxonomy" id="94219"/>
    <lineage>
        <taxon>Eukaryota</taxon>
        <taxon>Viridiplantae</taxon>
        <taxon>Streptophyta</taxon>
        <taxon>Embryophyta</taxon>
        <taxon>Tracheophyta</taxon>
        <taxon>Spermatophyta</taxon>
        <taxon>Magnoliopsida</taxon>
        <taxon>Liliopsida</taxon>
        <taxon>Asparagales</taxon>
        <taxon>Orchidaceae</taxon>
        <taxon>Epidendroideae</taxon>
        <taxon>Malaxideae</taxon>
        <taxon>Dendrobiinae</taxon>
        <taxon>Dendrobium</taxon>
    </lineage>
</organism>
<feature type="region of interest" description="Disordered" evidence="1">
    <location>
        <begin position="370"/>
        <end position="436"/>
    </location>
</feature>
<dbReference type="EMBL" id="JAGYWB010000006">
    <property type="protein sequence ID" value="KAI0519571.1"/>
    <property type="molecule type" value="Genomic_DNA"/>
</dbReference>
<name>A0A8T3BVA3_DENNO</name>